<dbReference type="Pfam" id="PF12704">
    <property type="entry name" value="MacB_PCD"/>
    <property type="match status" value="1"/>
</dbReference>
<comment type="similarity">
    <text evidence="2">Belongs to the ABC-4 integral membrane protein family. LolC/E subfamily.</text>
</comment>
<feature type="transmembrane region" description="Helical" evidence="7">
    <location>
        <begin position="272"/>
        <end position="296"/>
    </location>
</feature>
<dbReference type="EMBL" id="MDGQ01000005">
    <property type="protein sequence ID" value="OEJ99765.1"/>
    <property type="molecule type" value="Genomic_DNA"/>
</dbReference>
<evidence type="ECO:0000256" key="4">
    <source>
        <dbReference type="ARBA" id="ARBA00022692"/>
    </source>
</evidence>
<accession>A0A1E5SKW0</accession>
<dbReference type="Pfam" id="PF02687">
    <property type="entry name" value="FtsX"/>
    <property type="match status" value="1"/>
</dbReference>
<dbReference type="Proteomes" id="UP000095552">
    <property type="component" value="Unassembled WGS sequence"/>
</dbReference>
<dbReference type="PANTHER" id="PTHR30489:SF0">
    <property type="entry name" value="LIPOPROTEIN-RELEASING SYSTEM TRANSMEMBRANE PROTEIN LOLE"/>
    <property type="match status" value="1"/>
</dbReference>
<dbReference type="InterPro" id="IPR025857">
    <property type="entry name" value="MacB_PCD"/>
</dbReference>
<dbReference type="AlphaFoldDB" id="A0A1E5SKW0"/>
<evidence type="ECO:0000259" key="8">
    <source>
        <dbReference type="Pfam" id="PF02687"/>
    </source>
</evidence>
<feature type="transmembrane region" description="Helical" evidence="7">
    <location>
        <begin position="368"/>
        <end position="394"/>
    </location>
</feature>
<evidence type="ECO:0000256" key="2">
    <source>
        <dbReference type="ARBA" id="ARBA00005236"/>
    </source>
</evidence>
<dbReference type="RefSeq" id="WP_069835227.1">
    <property type="nucleotide sequence ID" value="NZ_MDGQ01000005.1"/>
</dbReference>
<evidence type="ECO:0000256" key="7">
    <source>
        <dbReference type="SAM" id="Phobius"/>
    </source>
</evidence>
<keyword evidence="3" id="KW-1003">Cell membrane</keyword>
<protein>
    <submittedName>
        <fullName evidence="10">ABC transporter permease</fullName>
    </submittedName>
</protein>
<feature type="transmembrane region" description="Helical" evidence="7">
    <location>
        <begin position="326"/>
        <end position="348"/>
    </location>
</feature>
<dbReference type="GO" id="GO:0044874">
    <property type="term" value="P:lipoprotein localization to outer membrane"/>
    <property type="evidence" value="ECO:0007669"/>
    <property type="project" value="TreeGrafter"/>
</dbReference>
<feature type="domain" description="ABC3 transporter permease C-terminal" evidence="8">
    <location>
        <begin position="274"/>
        <end position="399"/>
    </location>
</feature>
<dbReference type="GO" id="GO:0098797">
    <property type="term" value="C:plasma membrane protein complex"/>
    <property type="evidence" value="ECO:0007669"/>
    <property type="project" value="TreeGrafter"/>
</dbReference>
<dbReference type="OrthoDB" id="1522670at2"/>
<sequence length="406" mass="46027">MNLPYFISKRINATDKGSFSSIIHKVAIASVALGIAIMVISFQVLGGFQNNIKDKIFSFAGHIQIKKYSSTNVYEEDPITMEQERMANLLEDDHVVHVQEFAHKPGLVPHDDEVFSLLFKGITDSFNREFFDEYLIEGAYPNLETDEKASYEILMSRRMANKMRVEIGDRIVTHFIMDPPRTRSFYVTGIFETGLDNFDEQTVIGDMNVIRILNGWAADEVGGYEVFVNDVNDLEGAENAIIPKISVEHYTERADEKFAQIFDWLGLLSQNVFILITLILFVACFNMVSVLFILIMERTQMIGSFKAFGATNKLIRRIFTYNGIRLVIKGLILGNAIAFGFGAIQYFFEVIPLEPATYYMDHVPIDWNWLSTLGINVLTLVLVGLILVIPTAIISRISPVKAIRFD</sequence>
<feature type="transmembrane region" description="Helical" evidence="7">
    <location>
        <begin position="26"/>
        <end position="48"/>
    </location>
</feature>
<keyword evidence="6 7" id="KW-0472">Membrane</keyword>
<evidence type="ECO:0000256" key="5">
    <source>
        <dbReference type="ARBA" id="ARBA00022989"/>
    </source>
</evidence>
<evidence type="ECO:0000313" key="10">
    <source>
        <dbReference type="EMBL" id="OEJ99765.1"/>
    </source>
</evidence>
<comment type="subcellular location">
    <subcellularLocation>
        <location evidence="1">Cell membrane</location>
        <topology evidence="1">Multi-pass membrane protein</topology>
    </subcellularLocation>
</comment>
<evidence type="ECO:0000313" key="11">
    <source>
        <dbReference type="Proteomes" id="UP000095552"/>
    </source>
</evidence>
<dbReference type="InterPro" id="IPR051447">
    <property type="entry name" value="Lipoprotein-release_system"/>
</dbReference>
<name>A0A1E5SKW0_9BACT</name>
<keyword evidence="5 7" id="KW-1133">Transmembrane helix</keyword>
<keyword evidence="4 7" id="KW-0812">Transmembrane</keyword>
<evidence type="ECO:0000259" key="9">
    <source>
        <dbReference type="Pfam" id="PF12704"/>
    </source>
</evidence>
<evidence type="ECO:0000256" key="1">
    <source>
        <dbReference type="ARBA" id="ARBA00004651"/>
    </source>
</evidence>
<comment type="caution">
    <text evidence="10">The sequence shown here is derived from an EMBL/GenBank/DDBJ whole genome shotgun (WGS) entry which is preliminary data.</text>
</comment>
<reference evidence="10 11" key="1">
    <citation type="submission" date="2016-08" db="EMBL/GenBank/DDBJ databases">
        <title>Draft genome of Fabibacter sp. strain SK-8.</title>
        <authorList>
            <person name="Wong S.-K."/>
            <person name="Hamasaki K."/>
            <person name="Yoshizawa S."/>
        </authorList>
    </citation>
    <scope>NUCLEOTIDE SEQUENCE [LARGE SCALE GENOMIC DNA]</scope>
    <source>
        <strain evidence="10 11">SK-8</strain>
    </source>
</reference>
<evidence type="ECO:0000256" key="3">
    <source>
        <dbReference type="ARBA" id="ARBA00022475"/>
    </source>
</evidence>
<keyword evidence="11" id="KW-1185">Reference proteome</keyword>
<proteinExistence type="inferred from homology"/>
<organism evidence="10 11">
    <name type="scientific">Roseivirga misakiensis</name>
    <dbReference type="NCBI Taxonomy" id="1563681"/>
    <lineage>
        <taxon>Bacteria</taxon>
        <taxon>Pseudomonadati</taxon>
        <taxon>Bacteroidota</taxon>
        <taxon>Cytophagia</taxon>
        <taxon>Cytophagales</taxon>
        <taxon>Roseivirgaceae</taxon>
        <taxon>Roseivirga</taxon>
    </lineage>
</organism>
<evidence type="ECO:0000256" key="6">
    <source>
        <dbReference type="ARBA" id="ARBA00023136"/>
    </source>
</evidence>
<dbReference type="STRING" id="1563681.BFP71_09370"/>
<gene>
    <name evidence="10" type="ORF">BFP71_09370</name>
</gene>
<feature type="domain" description="MacB-like periplasmic core" evidence="9">
    <location>
        <begin position="27"/>
        <end position="241"/>
    </location>
</feature>
<dbReference type="PANTHER" id="PTHR30489">
    <property type="entry name" value="LIPOPROTEIN-RELEASING SYSTEM TRANSMEMBRANE PROTEIN LOLE"/>
    <property type="match status" value="1"/>
</dbReference>
<dbReference type="InterPro" id="IPR003838">
    <property type="entry name" value="ABC3_permease_C"/>
</dbReference>